<evidence type="ECO:0000259" key="2">
    <source>
        <dbReference type="PROSITE" id="PS50206"/>
    </source>
</evidence>
<dbReference type="SMART" id="SM00450">
    <property type="entry name" value="RHOD"/>
    <property type="match status" value="1"/>
</dbReference>
<dbReference type="SUPFAM" id="SSF52821">
    <property type="entry name" value="Rhodanese/Cell cycle control phosphatase"/>
    <property type="match status" value="1"/>
</dbReference>
<dbReference type="GeneID" id="61420665"/>
<dbReference type="EMBL" id="NSGR01000008">
    <property type="protein sequence ID" value="PCH12746.1"/>
    <property type="molecule type" value="Genomic_DNA"/>
</dbReference>
<dbReference type="InterPro" id="IPR050229">
    <property type="entry name" value="GlpE_sulfurtransferase"/>
</dbReference>
<dbReference type="Gene3D" id="3.40.250.10">
    <property type="entry name" value="Rhodanese-like domain"/>
    <property type="match status" value="1"/>
</dbReference>
<gene>
    <name evidence="3" type="ORF">A9Y57_01465</name>
</gene>
<reference evidence="3 4" key="1">
    <citation type="submission" date="2016-06" db="EMBL/GenBank/DDBJ databases">
        <authorList>
            <person name="Haines A.N."/>
            <person name="Council K.R."/>
        </authorList>
    </citation>
    <scope>NUCLEOTIDE SEQUENCE [LARGE SCALE GENOMIC DNA]</scope>
    <source>
        <strain evidence="3 4">SP158-29</strain>
    </source>
</reference>
<comment type="caution">
    <text evidence="3">The sequence shown here is derived from an EMBL/GenBank/DDBJ whole genome shotgun (WGS) entry which is preliminary data.</text>
</comment>
<dbReference type="RefSeq" id="WP_003104622.1">
    <property type="nucleotide sequence ID" value="NZ_LHAE01000005.1"/>
</dbReference>
<dbReference type="PROSITE" id="PS50206">
    <property type="entry name" value="RHODANESE_3"/>
    <property type="match status" value="1"/>
</dbReference>
<evidence type="ECO:0000313" key="3">
    <source>
        <dbReference type="EMBL" id="PCH12746.1"/>
    </source>
</evidence>
<dbReference type="Pfam" id="PF00581">
    <property type="entry name" value="Rhodanese"/>
    <property type="match status" value="1"/>
</dbReference>
<accession>A0A854WQJ7</accession>
<dbReference type="AlphaFoldDB" id="A0A854WQJ7"/>
<organism evidence="3 4">
    <name type="scientific">Streptococcus parauberis</name>
    <dbReference type="NCBI Taxonomy" id="1348"/>
    <lineage>
        <taxon>Bacteria</taxon>
        <taxon>Bacillati</taxon>
        <taxon>Bacillota</taxon>
        <taxon>Bacilli</taxon>
        <taxon>Lactobacillales</taxon>
        <taxon>Streptococcaceae</taxon>
        <taxon>Streptococcus</taxon>
    </lineage>
</organism>
<sequence length="129" mass="15046">MSTFTIILWIIIVAIAVYFAYNYFTFKRMAKQIGNDEFKEMMHYSQVIDLRDPVSFRKKHIIGARNFPGQQFDGATKALRKDKPILIYETARSTLVPSAVRKLRKAGFNNLYVLRDGIDYWDGKVKESK</sequence>
<feature type="domain" description="Rhodanese" evidence="2">
    <location>
        <begin position="46"/>
        <end position="128"/>
    </location>
</feature>
<feature type="transmembrane region" description="Helical" evidence="1">
    <location>
        <begin position="6"/>
        <end position="24"/>
    </location>
</feature>
<proteinExistence type="predicted"/>
<evidence type="ECO:0000313" key="4">
    <source>
        <dbReference type="Proteomes" id="UP000217465"/>
    </source>
</evidence>
<evidence type="ECO:0000256" key="1">
    <source>
        <dbReference type="SAM" id="Phobius"/>
    </source>
</evidence>
<dbReference type="Proteomes" id="UP000217465">
    <property type="component" value="Unassembled WGS sequence"/>
</dbReference>
<dbReference type="InterPro" id="IPR036873">
    <property type="entry name" value="Rhodanese-like_dom_sf"/>
</dbReference>
<name>A0A854WQJ7_9STRE</name>
<protein>
    <submittedName>
        <fullName evidence="3">Molybdopterin biosynthesis protein MoeB</fullName>
    </submittedName>
</protein>
<keyword evidence="1" id="KW-1133">Transmembrane helix</keyword>
<keyword evidence="1" id="KW-0472">Membrane</keyword>
<dbReference type="PANTHER" id="PTHR43031">
    <property type="entry name" value="FAD-DEPENDENT OXIDOREDUCTASE"/>
    <property type="match status" value="1"/>
</dbReference>
<keyword evidence="1" id="KW-0812">Transmembrane</keyword>
<dbReference type="PANTHER" id="PTHR43031:SF18">
    <property type="entry name" value="RHODANESE-RELATED SULFURTRANSFERASES"/>
    <property type="match status" value="1"/>
</dbReference>
<dbReference type="CDD" id="cd00158">
    <property type="entry name" value="RHOD"/>
    <property type="match status" value="1"/>
</dbReference>
<dbReference type="InterPro" id="IPR001763">
    <property type="entry name" value="Rhodanese-like_dom"/>
</dbReference>